<dbReference type="Pfam" id="PF01391">
    <property type="entry name" value="Collagen"/>
    <property type="match status" value="1"/>
</dbReference>
<comment type="similarity">
    <text evidence="13">Belongs to the VWA-containing collagen family.</text>
</comment>
<dbReference type="PROSITE" id="PS50279">
    <property type="entry name" value="BPTI_KUNITZ_2"/>
    <property type="match status" value="1"/>
</dbReference>
<dbReference type="SMART" id="SM00327">
    <property type="entry name" value="VWA"/>
    <property type="match status" value="2"/>
</dbReference>
<dbReference type="OrthoDB" id="687730at2759"/>
<name>A0A8C0VBM7_CYACU</name>
<feature type="domain" description="VWFA" evidence="17">
    <location>
        <begin position="51"/>
        <end position="238"/>
    </location>
</feature>
<evidence type="ECO:0000256" key="11">
    <source>
        <dbReference type="ARBA" id="ARBA00023157"/>
    </source>
</evidence>
<dbReference type="InterPro" id="IPR036880">
    <property type="entry name" value="Kunitz_BPTI_sf"/>
</dbReference>
<keyword evidence="11" id="KW-1015">Disulfide bond</keyword>
<dbReference type="Proteomes" id="UP000694410">
    <property type="component" value="Unplaced"/>
</dbReference>
<dbReference type="InterPro" id="IPR020901">
    <property type="entry name" value="Prtase_inh_Kunz-CS"/>
</dbReference>
<evidence type="ECO:0000256" key="1">
    <source>
        <dbReference type="ARBA" id="ARBA00004302"/>
    </source>
</evidence>
<dbReference type="CDD" id="cd22628">
    <property type="entry name" value="Kunitz_collagen_alpha1_XXVIII"/>
    <property type="match status" value="1"/>
</dbReference>
<comment type="subcellular location">
    <subcellularLocation>
        <location evidence="1">Secreted</location>
        <location evidence="1">Extracellular space</location>
        <location evidence="1">Extracellular matrix</location>
        <location evidence="1">Basement membrane</location>
    </subcellularLocation>
</comment>
<evidence type="ECO:0000256" key="8">
    <source>
        <dbReference type="ARBA" id="ARBA00022889"/>
    </source>
</evidence>
<evidence type="ECO:0000259" key="18">
    <source>
        <dbReference type="PROSITE" id="PS50279"/>
    </source>
</evidence>
<dbReference type="CDD" id="cd01450">
    <property type="entry name" value="vWFA_subfamily_ECM"/>
    <property type="match status" value="1"/>
</dbReference>
<evidence type="ECO:0000256" key="13">
    <source>
        <dbReference type="ARBA" id="ARBA00061466"/>
    </source>
</evidence>
<dbReference type="PANTHER" id="PTHR24023">
    <property type="entry name" value="COLLAGEN ALPHA"/>
    <property type="match status" value="1"/>
</dbReference>
<dbReference type="InterPro" id="IPR002223">
    <property type="entry name" value="Kunitz_BPTI"/>
</dbReference>
<dbReference type="SMART" id="SM00131">
    <property type="entry name" value="KU"/>
    <property type="match status" value="1"/>
</dbReference>
<evidence type="ECO:0000256" key="6">
    <source>
        <dbReference type="ARBA" id="ARBA00022737"/>
    </source>
</evidence>
<dbReference type="FunFam" id="3.40.50.410:FF:000051">
    <property type="entry name" value="Collagen type XXVIII alpha 1 chain"/>
    <property type="match status" value="1"/>
</dbReference>
<dbReference type="GO" id="GO:0004867">
    <property type="term" value="F:serine-type endopeptidase inhibitor activity"/>
    <property type="evidence" value="ECO:0007669"/>
    <property type="project" value="UniProtKB-KW"/>
</dbReference>
<dbReference type="PANTHER" id="PTHR24023:SF1082">
    <property type="entry name" value="COLLAGEN TRIPLE HELIX REPEAT"/>
    <property type="match status" value="1"/>
</dbReference>
<comment type="function">
    <text evidence="12">May act as a cell-binding protein.</text>
</comment>
<feature type="compositionally biased region" description="Pro residues" evidence="15">
    <location>
        <begin position="381"/>
        <end position="398"/>
    </location>
</feature>
<dbReference type="AlphaFoldDB" id="A0A8C0VBM7"/>
<dbReference type="PROSITE" id="PS00280">
    <property type="entry name" value="BPTI_KUNITZ_1"/>
    <property type="match status" value="1"/>
</dbReference>
<feature type="compositionally biased region" description="Basic and acidic residues" evidence="15">
    <location>
        <begin position="739"/>
        <end position="758"/>
    </location>
</feature>
<dbReference type="SUPFAM" id="SSF53300">
    <property type="entry name" value="vWA-like"/>
    <property type="match status" value="2"/>
</dbReference>
<dbReference type="Pfam" id="PF00092">
    <property type="entry name" value="VWA"/>
    <property type="match status" value="2"/>
</dbReference>
<feature type="compositionally biased region" description="Basic and acidic residues" evidence="15">
    <location>
        <begin position="551"/>
        <end position="562"/>
    </location>
</feature>
<evidence type="ECO:0000256" key="3">
    <source>
        <dbReference type="ARBA" id="ARBA00022530"/>
    </source>
</evidence>
<dbReference type="FunFam" id="4.10.410.10:FF:000020">
    <property type="entry name" value="Collagen, type VI, alpha 3"/>
    <property type="match status" value="1"/>
</dbReference>
<evidence type="ECO:0000313" key="20">
    <source>
        <dbReference type="Proteomes" id="UP000694410"/>
    </source>
</evidence>
<dbReference type="InterPro" id="IPR008160">
    <property type="entry name" value="Collagen"/>
</dbReference>
<reference evidence="19" key="2">
    <citation type="submission" date="2025-09" db="UniProtKB">
        <authorList>
            <consortium name="Ensembl"/>
        </authorList>
    </citation>
    <scope>IDENTIFICATION</scope>
</reference>
<dbReference type="InterPro" id="IPR036465">
    <property type="entry name" value="vWFA_dom_sf"/>
</dbReference>
<feature type="signal peptide" evidence="16">
    <location>
        <begin position="1"/>
        <end position="27"/>
    </location>
</feature>
<keyword evidence="7" id="KW-0084">Basement membrane</keyword>
<dbReference type="Gene3D" id="3.40.50.410">
    <property type="entry name" value="von Willebrand factor, type A domain"/>
    <property type="match status" value="2"/>
</dbReference>
<feature type="domain" description="VWFA" evidence="17">
    <location>
        <begin position="803"/>
        <end position="986"/>
    </location>
</feature>
<feature type="compositionally biased region" description="Basic and acidic residues" evidence="15">
    <location>
        <begin position="263"/>
        <end position="303"/>
    </location>
</feature>
<dbReference type="PRINTS" id="PR00453">
    <property type="entry name" value="VWFADOMAIN"/>
</dbReference>
<dbReference type="FunFam" id="3.40.50.410:FF:000003">
    <property type="entry name" value="Collagen type VI alpha 3 chain"/>
    <property type="match status" value="1"/>
</dbReference>
<keyword evidence="8" id="KW-0130">Cell adhesion</keyword>
<dbReference type="Gene3D" id="4.10.410.10">
    <property type="entry name" value="Pancreatic trypsin inhibitor Kunitz domain"/>
    <property type="match status" value="1"/>
</dbReference>
<keyword evidence="4" id="KW-0646">Protease inhibitor</keyword>
<feature type="compositionally biased region" description="Basic and acidic residues" evidence="15">
    <location>
        <begin position="636"/>
        <end position="647"/>
    </location>
</feature>
<dbReference type="CDD" id="cd01472">
    <property type="entry name" value="vWA_collagen"/>
    <property type="match status" value="1"/>
</dbReference>
<dbReference type="Ensembl" id="ENSCCET00000032317.1">
    <property type="protein sequence ID" value="ENSCCEP00000021296.1"/>
    <property type="gene ID" value="ENSCCEG00000019297.1"/>
</dbReference>
<protein>
    <recommendedName>
        <fullName evidence="14">Collagen alpha-1(XXVIII) chain</fullName>
    </recommendedName>
</protein>
<feature type="chain" id="PRO_5034034175" description="Collagen alpha-1(XXVIII) chain" evidence="16">
    <location>
        <begin position="28"/>
        <end position="1170"/>
    </location>
</feature>
<keyword evidence="5 16" id="KW-0732">Signal</keyword>
<dbReference type="RefSeq" id="XP_023776149.1">
    <property type="nucleotide sequence ID" value="XM_023920381.1"/>
</dbReference>
<gene>
    <name evidence="19" type="primary">COL28A1</name>
</gene>
<dbReference type="GeneID" id="111924252"/>
<feature type="domain" description="BPTI/Kunitz inhibitor" evidence="18">
    <location>
        <begin position="1118"/>
        <end position="1168"/>
    </location>
</feature>
<reference evidence="19" key="1">
    <citation type="submission" date="2025-08" db="UniProtKB">
        <authorList>
            <consortium name="Ensembl"/>
        </authorList>
    </citation>
    <scope>IDENTIFICATION</scope>
</reference>
<evidence type="ECO:0000256" key="15">
    <source>
        <dbReference type="SAM" id="MobiDB-lite"/>
    </source>
</evidence>
<evidence type="ECO:0000256" key="4">
    <source>
        <dbReference type="ARBA" id="ARBA00022690"/>
    </source>
</evidence>
<keyword evidence="2" id="KW-0964">Secreted</keyword>
<dbReference type="GO" id="GO:0007155">
    <property type="term" value="P:cell adhesion"/>
    <property type="evidence" value="ECO:0007669"/>
    <property type="project" value="UniProtKB-KW"/>
</dbReference>
<evidence type="ECO:0000256" key="16">
    <source>
        <dbReference type="SAM" id="SignalP"/>
    </source>
</evidence>
<dbReference type="GO" id="GO:0005581">
    <property type="term" value="C:collagen trimer"/>
    <property type="evidence" value="ECO:0007669"/>
    <property type="project" value="UniProtKB-KW"/>
</dbReference>
<sequence length="1170" mass="121771">MKVIMRKKCFFFCFILLAMITNQIVHGQNRKKGKNIYSPMPKDEGDMCLVDIVFILDSSESAKNRLFDLQKNFVQNITDSIFQMKPVKSHMYNVKLASMQFSSTVSIDHPFTAWKNVQNFKEKISSLGFIGHGTYSYYAVSNATQLFKTESRKTSVKVAFLMTDGVDHPNSPNVQGIATTARSIGIHFITIGLSKKTVQEEKLRSISGDSSSKHVLCLDDQNLVVDVALQLESLLQKQCVRKICECGKGLKGDKGDSGSAGSKGEKGDPGPKGNKGDAQKGDHGEKGEEGAPGYKGDKGERGECGPPGTKGEIGLQGSVGPTGPRGPQGIRGDPGQQGPKGIQGNKGEQGPPGPYGPAGPPGIGEPGPKGAEGREGKIGLPGPPGIGEPGLPGPPGPAGSPGDRGPQGEGIQGQKGEKGSEGVRGPPGPKGEQVKGDKGEQGQVGPRGPPGPPGMGNPGSRGIQGPQGIPGAKGSQGSGRPGPKGEPGEPGQKGEAGLPGISSSGLKGDTGLPGPPGEKGVIGEKGLTGKKGEKGDQGPRGPEGPPGKGDVGQKGDPGEKGSKGVIGLTGPKGPAGPKGDPGERGLPGVAGSSVLGPPGPKGDPGDKGPPGDDGLPGNSIMGPTGDRGVPGPPGPHGEKGDKGDKGEAGPPGPAGPEGPAGPKGVGDAGPKGDQGIRGQPGPRGPPGWGSMGPKGIMGRKGLPGPPGPPGISIQGEKGEKGNKGFPGPKGSVGTGLPGRKGDYGDKGDPGSKGAKGEIGDPGPPGPRGIGGIKGEPGLSREDVIRLINEICGCGIKCRVTPLELLFVIDSSESVGPDNFNIIKTFMKTFIDKVSANHATTRIGIINFSHRVDLVSSLKQYTSKEYLKSAVDKMPYLGEGTYTASAIQEAIHLFQAARPAVRKVAVVITDGQADSRDKVQLDTVVREAHATNIEIFVIGIVQRTDPHYDDFLKEMQLIATDPDEEHVYQIDDFITLSALENKLITKICENESAVYTRKYNILSPSPSLESEISRKDANSQLPKMTTSEIDMLPTEGISYPHNPPQSGYIEPLPSSQDHTVTTSAHRESLLPSVDNISEIRPLSPAVNPVFSGTSTEDHQPALWQTQVATSSNNPKNPRCLEPMKPGDCWDYVVKWYYDKNGNSCGQFWYGGCNGTNNRFETEKECQETCVD</sequence>
<evidence type="ECO:0000259" key="17">
    <source>
        <dbReference type="PROSITE" id="PS50234"/>
    </source>
</evidence>
<evidence type="ECO:0000256" key="2">
    <source>
        <dbReference type="ARBA" id="ARBA00022525"/>
    </source>
</evidence>
<evidence type="ECO:0000256" key="9">
    <source>
        <dbReference type="ARBA" id="ARBA00022900"/>
    </source>
</evidence>
<evidence type="ECO:0000256" key="10">
    <source>
        <dbReference type="ARBA" id="ARBA00023119"/>
    </source>
</evidence>
<keyword evidence="6" id="KW-0677">Repeat</keyword>
<feature type="compositionally biased region" description="Pro residues" evidence="15">
    <location>
        <begin position="351"/>
        <end position="360"/>
    </location>
</feature>
<dbReference type="GO" id="GO:0005604">
    <property type="term" value="C:basement membrane"/>
    <property type="evidence" value="ECO:0007669"/>
    <property type="project" value="UniProtKB-SubCell"/>
</dbReference>
<proteinExistence type="inferred from homology"/>
<dbReference type="PROSITE" id="PS50234">
    <property type="entry name" value="VWFA"/>
    <property type="match status" value="2"/>
</dbReference>
<feature type="region of interest" description="Disordered" evidence="15">
    <location>
        <begin position="251"/>
        <end position="775"/>
    </location>
</feature>
<evidence type="ECO:0000256" key="5">
    <source>
        <dbReference type="ARBA" id="ARBA00022729"/>
    </source>
</evidence>
<evidence type="ECO:0000313" key="19">
    <source>
        <dbReference type="Ensembl" id="ENSCCEP00000021296.1"/>
    </source>
</evidence>
<feature type="compositionally biased region" description="Low complexity" evidence="15">
    <location>
        <begin position="612"/>
        <end position="629"/>
    </location>
</feature>
<keyword evidence="3" id="KW-0272">Extracellular matrix</keyword>
<dbReference type="SUPFAM" id="SSF57362">
    <property type="entry name" value="BPTI-like"/>
    <property type="match status" value="1"/>
</dbReference>
<dbReference type="InterPro" id="IPR050149">
    <property type="entry name" value="Collagen_superfamily"/>
</dbReference>
<dbReference type="CTD" id="340267"/>
<organism evidence="19 20">
    <name type="scientific">Cyanistes caeruleus</name>
    <name type="common">Eurasian blue tit</name>
    <name type="synonym">Parus caeruleus</name>
    <dbReference type="NCBI Taxonomy" id="156563"/>
    <lineage>
        <taxon>Eukaryota</taxon>
        <taxon>Metazoa</taxon>
        <taxon>Chordata</taxon>
        <taxon>Craniata</taxon>
        <taxon>Vertebrata</taxon>
        <taxon>Euteleostomi</taxon>
        <taxon>Archelosauria</taxon>
        <taxon>Archosauria</taxon>
        <taxon>Dinosauria</taxon>
        <taxon>Saurischia</taxon>
        <taxon>Theropoda</taxon>
        <taxon>Coelurosauria</taxon>
        <taxon>Aves</taxon>
        <taxon>Neognathae</taxon>
        <taxon>Neoaves</taxon>
        <taxon>Telluraves</taxon>
        <taxon>Australaves</taxon>
        <taxon>Passeriformes</taxon>
        <taxon>Paridae</taxon>
        <taxon>Cyanistes</taxon>
    </lineage>
</organism>
<evidence type="ECO:0000256" key="12">
    <source>
        <dbReference type="ARBA" id="ARBA00058139"/>
    </source>
</evidence>
<dbReference type="GO" id="GO:0005615">
    <property type="term" value="C:extracellular space"/>
    <property type="evidence" value="ECO:0007669"/>
    <property type="project" value="TreeGrafter"/>
</dbReference>
<evidence type="ECO:0000256" key="7">
    <source>
        <dbReference type="ARBA" id="ARBA00022869"/>
    </source>
</evidence>
<dbReference type="Pfam" id="PF00014">
    <property type="entry name" value="Kunitz_BPTI"/>
    <property type="match status" value="1"/>
</dbReference>
<accession>A0A8C0VBM7</accession>
<keyword evidence="20" id="KW-1185">Reference proteome</keyword>
<dbReference type="KEGG" id="ccae:111924252"/>
<keyword evidence="10" id="KW-0176">Collagen</keyword>
<keyword evidence="9" id="KW-0722">Serine protease inhibitor</keyword>
<dbReference type="InterPro" id="IPR002035">
    <property type="entry name" value="VWF_A"/>
</dbReference>
<evidence type="ECO:0000256" key="14">
    <source>
        <dbReference type="ARBA" id="ARBA00070674"/>
    </source>
</evidence>